<dbReference type="GeneID" id="25990329"/>
<feature type="coiled-coil region" evidence="1">
    <location>
        <begin position="288"/>
        <end position="315"/>
    </location>
</feature>
<dbReference type="OrthoDB" id="2129662at2759"/>
<gene>
    <name evidence="3" type="ORF">A1Q1_06817</name>
</gene>
<dbReference type="Proteomes" id="UP000002748">
    <property type="component" value="Unassembled WGS sequence"/>
</dbReference>
<feature type="compositionally biased region" description="Low complexity" evidence="2">
    <location>
        <begin position="107"/>
        <end position="123"/>
    </location>
</feature>
<organism evidence="3 4">
    <name type="scientific">Trichosporon asahii var. asahii (strain ATCC 90039 / CBS 2479 / JCM 2466 / KCTC 7840 / NBRC 103889/ NCYC 2677 / UAMH 7654)</name>
    <name type="common">Yeast</name>
    <dbReference type="NCBI Taxonomy" id="1186058"/>
    <lineage>
        <taxon>Eukaryota</taxon>
        <taxon>Fungi</taxon>
        <taxon>Dikarya</taxon>
        <taxon>Basidiomycota</taxon>
        <taxon>Agaricomycotina</taxon>
        <taxon>Tremellomycetes</taxon>
        <taxon>Trichosporonales</taxon>
        <taxon>Trichosporonaceae</taxon>
        <taxon>Trichosporon</taxon>
    </lineage>
</organism>
<comment type="caution">
    <text evidence="3">The sequence shown here is derived from an EMBL/GenBank/DDBJ whole genome shotgun (WGS) entry which is preliminary data.</text>
</comment>
<evidence type="ECO:0000313" key="4">
    <source>
        <dbReference type="Proteomes" id="UP000002748"/>
    </source>
</evidence>
<evidence type="ECO:0000256" key="2">
    <source>
        <dbReference type="SAM" id="MobiDB-lite"/>
    </source>
</evidence>
<feature type="compositionally biased region" description="Polar residues" evidence="2">
    <location>
        <begin position="126"/>
        <end position="135"/>
    </location>
</feature>
<protein>
    <submittedName>
        <fullName evidence="3">Uncharacterized protein</fullName>
    </submittedName>
</protein>
<reference evidence="3 4" key="1">
    <citation type="journal article" date="2012" name="Eukaryot. Cell">
        <title>Draft genome sequence of CBS 2479, the standard type strain of Trichosporon asahii.</title>
        <authorList>
            <person name="Yang R.Y."/>
            <person name="Li H.T."/>
            <person name="Zhu H."/>
            <person name="Zhou G.P."/>
            <person name="Wang M."/>
            <person name="Wang L."/>
        </authorList>
    </citation>
    <scope>NUCLEOTIDE SEQUENCE [LARGE SCALE GENOMIC DNA]</scope>
    <source>
        <strain evidence="4">ATCC 90039 / CBS 2479 / JCM 2466 / KCTC 7840 / NCYC 2677 / UAMH 7654</strain>
    </source>
</reference>
<sequence length="1001" mass="108149">MQRRVSSSHGGVSVVGMLPASLPGNNLNLSPTSAAGPSAPGAGVGAGAGAVPGSAAQAAAQAAAHQAAAQQHQAQQAHQAQMAAAAQHQHHVAVMNSVQGIPPQHPSPISIQLHQQHSQHQPIFFPTSSPTDSTNQPPPTLSPQHEIPRAHSAGGGQPHDDSFFNPRLVAQFPHRRLSRRSTIHSEFEHQVAVNAINCGQAGLAQHPATPTPTMNQIPLPPPSSSGSGQLQPSSAGGPITMVRAPSSSHGAASQADEDPIQPFIEGLAQAAESPQRQQMWTELIRLKTKSLELQIAEARAKERAAELELLRLNQVAGPFQQAASRASVPPSAAPASTTAGPGSTTGVTAQTNTNATAPQSATVTDRPPVVQHRGSWQGTFSPFPALNGQQATTETLITPKAEPGIIAPMPVHPGVASAQYDSHHPGSTPMTPFDLEAMLQENHLDNLFSWLPETGNGATGADGLLHNAGVAAPTNLLIPNGNDLMMLNGHPNNVTRVMGPDGVPVTPISPKGKRPLSPEDSDQSPPAPAPKRGKPRGEKKMVIEQHSNCLTCGKAVARVLLRAPKSSIPSPIHVEFRCPECSGVHQPVMFDPNSTTTGSSIGSTEARKRMRTAMEDDDLVNDDVTQRRCFCDVCQRVVAAGQVVGGPERTSLSHMAEIICTSCDNKYQSRLGDRPREIGVHVTPTDFTPEQLKEVLARCKTLWTEKTLSRLAVPEMLEIDLPPHLINPLRNFQDVDDIVQRCWPSREAMIRGDGVDQNRFKRLLGLTWAHSRPRRTVRTVDLEEEYARQADAEEDDMSTVLANIKKTNVVIPAGSELIGMWGGEWDMQHGSLLISTLIPFEGTDGEDSTALSVGELISKVQEQQQEINTKRTEEAAKLGREPELVRPCEHLWVVSGGSMPLIRERMADILVRKRSFVHVEEYLTRHPDFLHALQARPVGLHPDLHRPLPHQVNEDYVPPQPLILVRWLGKDFDAQRILEIKQMEFGGGKNKKAKKRLERRA</sequence>
<feature type="region of interest" description="Disordered" evidence="2">
    <location>
        <begin position="496"/>
        <end position="538"/>
    </location>
</feature>
<feature type="compositionally biased region" description="Low complexity" evidence="2">
    <location>
        <begin position="67"/>
        <end position="87"/>
    </location>
</feature>
<name>J5RCU5_TRIAS</name>
<feature type="region of interest" description="Disordered" evidence="2">
    <location>
        <begin position="29"/>
        <end position="50"/>
    </location>
</feature>
<dbReference type="AlphaFoldDB" id="J5RCU5"/>
<evidence type="ECO:0000313" key="3">
    <source>
        <dbReference type="EMBL" id="EJT51948.1"/>
    </source>
</evidence>
<dbReference type="RefSeq" id="XP_014182541.1">
    <property type="nucleotide sequence ID" value="XM_014327066.1"/>
</dbReference>
<feature type="region of interest" description="Disordered" evidence="2">
    <location>
        <begin position="321"/>
        <end position="374"/>
    </location>
</feature>
<keyword evidence="1" id="KW-0175">Coiled coil</keyword>
<feature type="compositionally biased region" description="Low complexity" evidence="2">
    <location>
        <begin position="322"/>
        <end position="362"/>
    </location>
</feature>
<feature type="compositionally biased region" description="Low complexity" evidence="2">
    <location>
        <begin position="224"/>
        <end position="238"/>
    </location>
</feature>
<proteinExistence type="predicted"/>
<accession>J5RCU5</accession>
<feature type="region of interest" description="Disordered" evidence="2">
    <location>
        <begin position="203"/>
        <end position="255"/>
    </location>
</feature>
<dbReference type="VEuPathDB" id="FungiDB:A1Q1_06817"/>
<evidence type="ECO:0000256" key="1">
    <source>
        <dbReference type="SAM" id="Coils"/>
    </source>
</evidence>
<dbReference type="HOGENOM" id="CLU_299606_0_0_1"/>
<feature type="region of interest" description="Disordered" evidence="2">
    <location>
        <begin position="67"/>
        <end position="163"/>
    </location>
</feature>
<dbReference type="KEGG" id="tasa:A1Q1_06817"/>
<dbReference type="EMBL" id="ALBS01000039">
    <property type="protein sequence ID" value="EJT51948.1"/>
    <property type="molecule type" value="Genomic_DNA"/>
</dbReference>